<dbReference type="AlphaFoldDB" id="A0A6J8BMR1"/>
<reference evidence="1 2" key="1">
    <citation type="submission" date="2020-06" db="EMBL/GenBank/DDBJ databases">
        <authorList>
            <person name="Li R."/>
            <person name="Bekaert M."/>
        </authorList>
    </citation>
    <scope>NUCLEOTIDE SEQUENCE [LARGE SCALE GENOMIC DNA]</scope>
    <source>
        <strain evidence="2">wild</strain>
    </source>
</reference>
<name>A0A6J8BMR1_MYTCO</name>
<gene>
    <name evidence="1" type="ORF">MCOR_19246</name>
</gene>
<evidence type="ECO:0000313" key="2">
    <source>
        <dbReference type="Proteomes" id="UP000507470"/>
    </source>
</evidence>
<dbReference type="Proteomes" id="UP000507470">
    <property type="component" value="Unassembled WGS sequence"/>
</dbReference>
<dbReference type="OrthoDB" id="10461217at2759"/>
<protein>
    <submittedName>
        <fullName evidence="1">Uncharacterized protein</fullName>
    </submittedName>
</protein>
<proteinExistence type="predicted"/>
<evidence type="ECO:0000313" key="1">
    <source>
        <dbReference type="EMBL" id="CAC5383507.1"/>
    </source>
</evidence>
<organism evidence="1 2">
    <name type="scientific">Mytilus coruscus</name>
    <name type="common">Sea mussel</name>
    <dbReference type="NCBI Taxonomy" id="42192"/>
    <lineage>
        <taxon>Eukaryota</taxon>
        <taxon>Metazoa</taxon>
        <taxon>Spiralia</taxon>
        <taxon>Lophotrochozoa</taxon>
        <taxon>Mollusca</taxon>
        <taxon>Bivalvia</taxon>
        <taxon>Autobranchia</taxon>
        <taxon>Pteriomorphia</taxon>
        <taxon>Mytilida</taxon>
        <taxon>Mytiloidea</taxon>
        <taxon>Mytilidae</taxon>
        <taxon>Mytilinae</taxon>
        <taxon>Mytilus</taxon>
    </lineage>
</organism>
<dbReference type="EMBL" id="CACVKT020003399">
    <property type="protein sequence ID" value="CAC5383507.1"/>
    <property type="molecule type" value="Genomic_DNA"/>
</dbReference>
<keyword evidence="2" id="KW-1185">Reference proteome</keyword>
<accession>A0A6J8BMR1</accession>
<sequence length="251" mass="28999">MTTPKYSAENDQMDLSNLNCAFTQKEIFIAVEQAKLRKAAGYDEIPAEVLKMKSQLNCYMLSVTAALNWIADTNMVAIKNLLKDETTEIKAYVDEKLKTMAEQQIAYSELLQRTSTDNDQEEKNDCSSCYQKDIQIKKLEKINSKFKEPEEIPDEDSDYMSNHSSGIEIVRLESTQIQCHMGDSFESSLENLRLLMMEQNLDGREKPRIQIIFKEERDMKWTSDILNSFKEENNDHFSGIEFFHVSSINKG</sequence>